<dbReference type="GO" id="GO:0016102">
    <property type="term" value="P:diterpenoid biosynthetic process"/>
    <property type="evidence" value="ECO:0007669"/>
    <property type="project" value="InterPro"/>
</dbReference>
<dbReference type="SFLD" id="SFLDS00005">
    <property type="entry name" value="Isoprenoid_Synthase_Type_I"/>
    <property type="match status" value="1"/>
</dbReference>
<dbReference type="AlphaFoldDB" id="A0AAV5K2U5"/>
<evidence type="ECO:0000256" key="3">
    <source>
        <dbReference type="ARBA" id="ARBA00013103"/>
    </source>
</evidence>
<proteinExistence type="predicted"/>
<dbReference type="InterPro" id="IPR034741">
    <property type="entry name" value="Terpene_cyclase-like_1_C"/>
</dbReference>
<dbReference type="InterPro" id="IPR036965">
    <property type="entry name" value="Terpene_synth_N_sf"/>
</dbReference>
<name>A0AAV5K2U5_9ROSI</name>
<keyword evidence="6" id="KW-0456">Lyase</keyword>
<dbReference type="InterPro" id="IPR001906">
    <property type="entry name" value="Terpene_synth_N"/>
</dbReference>
<dbReference type="GO" id="GO:0000287">
    <property type="term" value="F:magnesium ion binding"/>
    <property type="evidence" value="ECO:0007669"/>
    <property type="project" value="InterPro"/>
</dbReference>
<evidence type="ECO:0000313" key="10">
    <source>
        <dbReference type="Proteomes" id="UP001054252"/>
    </source>
</evidence>
<evidence type="ECO:0000256" key="1">
    <source>
        <dbReference type="ARBA" id="ARBA00001946"/>
    </source>
</evidence>
<organism evidence="9 10">
    <name type="scientific">Rubroshorea leprosula</name>
    <dbReference type="NCBI Taxonomy" id="152421"/>
    <lineage>
        <taxon>Eukaryota</taxon>
        <taxon>Viridiplantae</taxon>
        <taxon>Streptophyta</taxon>
        <taxon>Embryophyta</taxon>
        <taxon>Tracheophyta</taxon>
        <taxon>Spermatophyta</taxon>
        <taxon>Magnoliopsida</taxon>
        <taxon>eudicotyledons</taxon>
        <taxon>Gunneridae</taxon>
        <taxon>Pentapetalae</taxon>
        <taxon>rosids</taxon>
        <taxon>malvids</taxon>
        <taxon>Malvales</taxon>
        <taxon>Dipterocarpaceae</taxon>
        <taxon>Rubroshorea</taxon>
    </lineage>
</organism>
<evidence type="ECO:0000259" key="8">
    <source>
        <dbReference type="Pfam" id="PF03936"/>
    </source>
</evidence>
<dbReference type="EC" id="4.2.3.13" evidence="3"/>
<evidence type="ECO:0000313" key="9">
    <source>
        <dbReference type="EMBL" id="GKV18182.1"/>
    </source>
</evidence>
<protein>
    <recommendedName>
        <fullName evidence="3">(+)-delta-cadinene synthase</fullName>
        <ecNumber evidence="3">4.2.3.13</ecNumber>
    </recommendedName>
</protein>
<dbReference type="FunFam" id="1.50.10.130:FF:000001">
    <property type="entry name" value="Isoprene synthase, chloroplastic"/>
    <property type="match status" value="1"/>
</dbReference>
<dbReference type="Gene3D" id="1.50.10.130">
    <property type="entry name" value="Terpene synthase, N-terminal domain"/>
    <property type="match status" value="1"/>
</dbReference>
<dbReference type="InterPro" id="IPR050148">
    <property type="entry name" value="Terpene_synthase-like"/>
</dbReference>
<dbReference type="InterPro" id="IPR008930">
    <property type="entry name" value="Terpenoid_cyclase/PrenylTrfase"/>
</dbReference>
<dbReference type="InterPro" id="IPR044814">
    <property type="entry name" value="Terpene_cyclase_plant_C1"/>
</dbReference>
<evidence type="ECO:0000256" key="4">
    <source>
        <dbReference type="ARBA" id="ARBA00022723"/>
    </source>
</evidence>
<dbReference type="InterPro" id="IPR005630">
    <property type="entry name" value="Terpene_synthase_metal-bd"/>
</dbReference>
<dbReference type="SUPFAM" id="SSF48239">
    <property type="entry name" value="Terpenoid cyclases/Protein prenyltransferases"/>
    <property type="match status" value="1"/>
</dbReference>
<comment type="cofactor">
    <cofactor evidence="1">
        <name>Mg(2+)</name>
        <dbReference type="ChEBI" id="CHEBI:18420"/>
    </cofactor>
</comment>
<dbReference type="PANTHER" id="PTHR31225">
    <property type="entry name" value="OS04G0344100 PROTEIN-RELATED"/>
    <property type="match status" value="1"/>
</dbReference>
<dbReference type="CDD" id="cd00684">
    <property type="entry name" value="Terpene_cyclase_plant_C1"/>
    <property type="match status" value="1"/>
</dbReference>
<feature type="domain" description="Terpene synthase N-terminal" evidence="7">
    <location>
        <begin position="33"/>
        <end position="205"/>
    </location>
</feature>
<dbReference type="FunFam" id="1.10.600.10:FF:000007">
    <property type="entry name" value="Isoprene synthase, chloroplastic"/>
    <property type="match status" value="1"/>
</dbReference>
<evidence type="ECO:0000256" key="6">
    <source>
        <dbReference type="ARBA" id="ARBA00023239"/>
    </source>
</evidence>
<keyword evidence="4" id="KW-0479">Metal-binding</keyword>
<gene>
    <name evidence="9" type="ORF">SLEP1_g28601</name>
</gene>
<accession>A0AAV5K2U5</accession>
<reference evidence="9 10" key="1">
    <citation type="journal article" date="2021" name="Commun. Biol.">
        <title>The genome of Shorea leprosula (Dipterocarpaceae) highlights the ecological relevance of drought in aseasonal tropical rainforests.</title>
        <authorList>
            <person name="Ng K.K.S."/>
            <person name="Kobayashi M.J."/>
            <person name="Fawcett J.A."/>
            <person name="Hatakeyama M."/>
            <person name="Paape T."/>
            <person name="Ng C.H."/>
            <person name="Ang C.C."/>
            <person name="Tnah L.H."/>
            <person name="Lee C.T."/>
            <person name="Nishiyama T."/>
            <person name="Sese J."/>
            <person name="O'Brien M.J."/>
            <person name="Copetti D."/>
            <person name="Mohd Noor M.I."/>
            <person name="Ong R.C."/>
            <person name="Putra M."/>
            <person name="Sireger I.Z."/>
            <person name="Indrioko S."/>
            <person name="Kosugi Y."/>
            <person name="Izuno A."/>
            <person name="Isagi Y."/>
            <person name="Lee S.L."/>
            <person name="Shimizu K.K."/>
        </authorList>
    </citation>
    <scope>NUCLEOTIDE SEQUENCE [LARGE SCALE GENOMIC DNA]</scope>
    <source>
        <strain evidence="9">214</strain>
    </source>
</reference>
<evidence type="ECO:0000259" key="7">
    <source>
        <dbReference type="Pfam" id="PF01397"/>
    </source>
</evidence>
<dbReference type="Proteomes" id="UP001054252">
    <property type="component" value="Unassembled WGS sequence"/>
</dbReference>
<dbReference type="InterPro" id="IPR008949">
    <property type="entry name" value="Isoprenoid_synthase_dom_sf"/>
</dbReference>
<evidence type="ECO:0000256" key="2">
    <source>
        <dbReference type="ARBA" id="ARBA00002383"/>
    </source>
</evidence>
<dbReference type="Pfam" id="PF01397">
    <property type="entry name" value="Terpene_synth"/>
    <property type="match status" value="1"/>
</dbReference>
<dbReference type="PANTHER" id="PTHR31225:SF241">
    <property type="entry name" value="TERPENE SYNTHASE FAMILY, METAL-BINDING DOMAIN PROTEIN"/>
    <property type="match status" value="1"/>
</dbReference>
<dbReference type="Gene3D" id="1.10.600.10">
    <property type="entry name" value="Farnesyl Diphosphate Synthase"/>
    <property type="match status" value="1"/>
</dbReference>
<dbReference type="Pfam" id="PF03936">
    <property type="entry name" value="Terpene_synth_C"/>
    <property type="match status" value="1"/>
</dbReference>
<keyword evidence="10" id="KW-1185">Reference proteome</keyword>
<dbReference type="GO" id="GO:0047461">
    <property type="term" value="F:(+)-delta-cadinene synthase activity"/>
    <property type="evidence" value="ECO:0007669"/>
    <property type="project" value="UniProtKB-EC"/>
</dbReference>
<feature type="domain" description="Terpene synthase metal-binding" evidence="8">
    <location>
        <begin position="265"/>
        <end position="513"/>
    </location>
</feature>
<keyword evidence="5" id="KW-0460">Magnesium</keyword>
<evidence type="ECO:0000256" key="5">
    <source>
        <dbReference type="ARBA" id="ARBA00022842"/>
    </source>
</evidence>
<dbReference type="EMBL" id="BPVZ01000049">
    <property type="protein sequence ID" value="GKV18182.1"/>
    <property type="molecule type" value="Genomic_DNA"/>
</dbReference>
<comment type="function">
    <text evidence="2">Responsible for the cyclization of trans,trans-farnesyl diphosphate (FPP) to (+)-delta cadinene.</text>
</comment>
<dbReference type="SFLD" id="SFLDG01019">
    <property type="entry name" value="Terpene_Cyclase_Like_1_C_Termi"/>
    <property type="match status" value="1"/>
</dbReference>
<dbReference type="SUPFAM" id="SSF48576">
    <property type="entry name" value="Terpenoid synthases"/>
    <property type="match status" value="1"/>
</dbReference>
<comment type="caution">
    <text evidence="9">The sequence shown here is derived from an EMBL/GenBank/DDBJ whole genome shotgun (WGS) entry which is preliminary data.</text>
</comment>
<sequence length="570" mass="66236">MSSQVLVTNLISLQDASSKNNRPSSASYHPSLWRDHFIKHSLDFTEIDATAQQEYEDLKHEVRTMLDDSTCDHSTKLRSINAVQLLGIDYHFEREIEDALQRIYHDGDTCYDLSTVALWFRLLRQQGINVSSEVFKKFMDMDGKFKVDLVNDVPGLLSLYEAAHLGLQGEEILDEALVFTTSNLQSIVTQIEISPLLVEQVTHALNQPLWKGLPRIEARHYISLYSRDDHFASSCGTLLKFAKLDFNMLQSFHQKELCNIMEWWKKLDFTTKLPYARDRLMECYFWVIAIYFEPKYSFARIFLTKLVAILSVLDDTYDNYGTYEDLKLFTKCIERWDINVIDQLPECMKLVYEALLNLYSEIDEEVAKEQKLYAIRYAKESASIPISRYYHMKKNVRAYLLEAKWREEGYVPSVEEYMTTAVISSCVPNIMVNSFIGMGKVASEEAFAWIFNDPKMLVSCAIIGRLLDDIVSHEFEQHRDHVASAVECYMKQHGVSREETVESFRKEIAKTWKVFNEEWVKPTVFPMPLLARILNFARSMEVIYKNGDGFTMSYLLKDHVTSLLVDPVFI</sequence>